<evidence type="ECO:0000256" key="2">
    <source>
        <dbReference type="ARBA" id="ARBA00004887"/>
    </source>
</evidence>
<organism evidence="9 10">
    <name type="scientific">Cyanidioschyzon merolae (strain NIES-3377 / 10D)</name>
    <name type="common">Unicellular red alga</name>
    <dbReference type="NCBI Taxonomy" id="280699"/>
    <lineage>
        <taxon>Eukaryota</taxon>
        <taxon>Rhodophyta</taxon>
        <taxon>Bangiophyceae</taxon>
        <taxon>Cyanidiales</taxon>
        <taxon>Cyanidiaceae</taxon>
        <taxon>Cyanidioschyzon</taxon>
    </lineage>
</organism>
<dbReference type="GO" id="GO:0009231">
    <property type="term" value="P:riboflavin biosynthetic process"/>
    <property type="evidence" value="ECO:0007669"/>
    <property type="project" value="UniProtKB-KW"/>
</dbReference>
<evidence type="ECO:0000256" key="4">
    <source>
        <dbReference type="ARBA" id="ARBA00013950"/>
    </source>
</evidence>
<reference evidence="9 10" key="2">
    <citation type="journal article" date="2007" name="BMC Biol.">
        <title>A 100%-complete sequence reveals unusually simple genomic features in the hot-spring red alga Cyanidioschyzon merolae.</title>
        <authorList>
            <person name="Nozaki H."/>
            <person name="Takano H."/>
            <person name="Misumi O."/>
            <person name="Terasawa K."/>
            <person name="Matsuzaki M."/>
            <person name="Maruyama S."/>
            <person name="Nishida K."/>
            <person name="Yagisawa F."/>
            <person name="Yoshida Y."/>
            <person name="Fujiwara T."/>
            <person name="Takio S."/>
            <person name="Tamura K."/>
            <person name="Chung S.J."/>
            <person name="Nakamura S."/>
            <person name="Kuroiwa H."/>
            <person name="Tanaka K."/>
            <person name="Sato N."/>
            <person name="Kuroiwa T."/>
        </authorList>
    </citation>
    <scope>NUCLEOTIDE SEQUENCE [LARGE SCALE GENOMIC DNA]</scope>
    <source>
        <strain evidence="9 10">10D</strain>
    </source>
</reference>
<comment type="pathway">
    <text evidence="2">Cofactor biosynthesis; riboflavin biosynthesis; riboflavin from 2-hydroxy-3-oxobutyl phosphate and 5-amino-6-(D-ribitylamino)uracil: step 2/2.</text>
</comment>
<comment type="function">
    <text evidence="1">Catalyzes the dismutation of two molecules of 6,7-dimethyl-8-ribityllumazine, resulting in the formation of riboflavin and 5-amino-6-(D-ribitylamino)uracil.</text>
</comment>
<name>M1V8Q9_CYAM1</name>
<reference evidence="9 10" key="1">
    <citation type="journal article" date="2004" name="Nature">
        <title>Genome sequence of the ultrasmall unicellular red alga Cyanidioschyzon merolae 10D.</title>
        <authorList>
            <person name="Matsuzaki M."/>
            <person name="Misumi O."/>
            <person name="Shin-i T."/>
            <person name="Maruyama S."/>
            <person name="Takahara M."/>
            <person name="Miyagishima S."/>
            <person name="Mori T."/>
            <person name="Nishida K."/>
            <person name="Yagisawa F."/>
            <person name="Nishida K."/>
            <person name="Yoshida Y."/>
            <person name="Nishimura Y."/>
            <person name="Nakao S."/>
            <person name="Kobayashi T."/>
            <person name="Momoyama Y."/>
            <person name="Higashiyama T."/>
            <person name="Minoda A."/>
            <person name="Sano M."/>
            <person name="Nomoto H."/>
            <person name="Oishi K."/>
            <person name="Hayashi H."/>
            <person name="Ohta F."/>
            <person name="Nishizaka S."/>
            <person name="Haga S."/>
            <person name="Miura S."/>
            <person name="Morishita T."/>
            <person name="Kabeya Y."/>
            <person name="Terasawa K."/>
            <person name="Suzuki Y."/>
            <person name="Ishii Y."/>
            <person name="Asakawa S."/>
            <person name="Takano H."/>
            <person name="Ohta N."/>
            <person name="Kuroiwa H."/>
            <person name="Tanaka K."/>
            <person name="Shimizu N."/>
            <person name="Sugano S."/>
            <person name="Sato N."/>
            <person name="Nozaki H."/>
            <person name="Ogasawara N."/>
            <person name="Kohara Y."/>
            <person name="Kuroiwa T."/>
        </authorList>
    </citation>
    <scope>NUCLEOTIDE SEQUENCE [LARGE SCALE GENOMIC DNA]</scope>
    <source>
        <strain evidence="9 10">10D</strain>
    </source>
</reference>
<dbReference type="InterPro" id="IPR017938">
    <property type="entry name" value="Riboflavin_synthase-like_b-brl"/>
</dbReference>
<dbReference type="SUPFAM" id="SSF63380">
    <property type="entry name" value="Riboflavin synthase domain-like"/>
    <property type="match status" value="2"/>
</dbReference>
<dbReference type="RefSeq" id="XP_005536870.1">
    <property type="nucleotide sequence ID" value="XM_005536813.1"/>
</dbReference>
<dbReference type="PANTHER" id="PTHR21098">
    <property type="entry name" value="RIBOFLAVIN SYNTHASE ALPHA CHAIN"/>
    <property type="match status" value="1"/>
</dbReference>
<dbReference type="PROSITE" id="PS51177">
    <property type="entry name" value="LUMAZINE_BIND"/>
    <property type="match status" value="2"/>
</dbReference>
<sequence>MHCVQKLGFVPHLFDVHRAGATGRKQSAAACTAIRKRTRKQVQALFTGLVEELGTIVQRTETQREPPAVELSIRAPGIFPSLKLGDSVAVNGACLTVASLLPQPAFQVTLAPETLRRTSLGQLGLGDQVNLERSMAADGRFGGHIVQGHVDTTGEVLDVRLEGDALWYTVRVPRSAASMGSALQPDCFLYVVPKGFIAVDGVSLTVCDVNDRERTFTFMLVPYTQEHVTLPGRRPGDLVNLEMDIIGKYVQRLVESRLSAVR</sequence>
<evidence type="ECO:0000256" key="7">
    <source>
        <dbReference type="ARBA" id="ARBA00022737"/>
    </source>
</evidence>
<dbReference type="Pfam" id="PF00677">
    <property type="entry name" value="Lum_binding"/>
    <property type="match status" value="2"/>
</dbReference>
<dbReference type="KEGG" id="cme:CYME_CML247C"/>
<dbReference type="InterPro" id="IPR026017">
    <property type="entry name" value="Lumazine-bd_dom"/>
</dbReference>
<dbReference type="CDD" id="cd00402">
    <property type="entry name" value="Riboflavin_synthase_like"/>
    <property type="match status" value="1"/>
</dbReference>
<dbReference type="HOGENOM" id="CLU_034388_2_0_1"/>
<protein>
    <recommendedName>
        <fullName evidence="4">Riboflavin synthase</fullName>
        <ecNumber evidence="3">2.5.1.9</ecNumber>
    </recommendedName>
</protein>
<evidence type="ECO:0000313" key="10">
    <source>
        <dbReference type="Proteomes" id="UP000007014"/>
    </source>
</evidence>
<dbReference type="PANTHER" id="PTHR21098:SF0">
    <property type="entry name" value="RIBOFLAVIN SYNTHASE"/>
    <property type="match status" value="1"/>
</dbReference>
<proteinExistence type="predicted"/>
<keyword evidence="5" id="KW-0686">Riboflavin biosynthesis</keyword>
<dbReference type="NCBIfam" id="NF006767">
    <property type="entry name" value="PRK09289.1"/>
    <property type="match status" value="1"/>
</dbReference>
<dbReference type="GeneID" id="16994678"/>
<dbReference type="InterPro" id="IPR001783">
    <property type="entry name" value="Lumazine-bd"/>
</dbReference>
<feature type="domain" description="Lumazine-binding" evidence="8">
    <location>
        <begin position="45"/>
        <end position="144"/>
    </location>
</feature>
<dbReference type="OMA" id="HFVTGHV"/>
<dbReference type="Gene3D" id="2.40.30.20">
    <property type="match status" value="2"/>
</dbReference>
<keyword evidence="7" id="KW-0677">Repeat</keyword>
<keyword evidence="6" id="KW-0808">Transferase</keyword>
<keyword evidence="10" id="KW-1185">Reference proteome</keyword>
<dbReference type="InterPro" id="IPR023366">
    <property type="entry name" value="ATP_synth_asu-like_sf"/>
</dbReference>
<dbReference type="Gramene" id="CML247CT">
    <property type="protein sequence ID" value="CML247CT"/>
    <property type="gene ID" value="CML247C"/>
</dbReference>
<dbReference type="EMBL" id="AP006494">
    <property type="protein sequence ID" value="BAM80834.1"/>
    <property type="molecule type" value="Genomic_DNA"/>
</dbReference>
<dbReference type="GO" id="GO:0004746">
    <property type="term" value="F:riboflavin synthase activity"/>
    <property type="evidence" value="ECO:0007669"/>
    <property type="project" value="UniProtKB-EC"/>
</dbReference>
<accession>M1V8Q9</accession>
<evidence type="ECO:0000313" key="9">
    <source>
        <dbReference type="EMBL" id="BAM80834.1"/>
    </source>
</evidence>
<dbReference type="NCBIfam" id="TIGR00187">
    <property type="entry name" value="ribE"/>
    <property type="match status" value="1"/>
</dbReference>
<evidence type="ECO:0000256" key="1">
    <source>
        <dbReference type="ARBA" id="ARBA00002803"/>
    </source>
</evidence>
<dbReference type="EC" id="2.5.1.9" evidence="3"/>
<dbReference type="AlphaFoldDB" id="M1V8Q9"/>
<dbReference type="FunFam" id="2.40.30.20:FF:000004">
    <property type="entry name" value="Riboflavin synthase, alpha subunit"/>
    <property type="match status" value="1"/>
</dbReference>
<dbReference type="OrthoDB" id="10258924at2759"/>
<dbReference type="STRING" id="280699.M1V8Q9"/>
<gene>
    <name evidence="9" type="ORF">CYME_CML247C</name>
</gene>
<evidence type="ECO:0000256" key="5">
    <source>
        <dbReference type="ARBA" id="ARBA00022619"/>
    </source>
</evidence>
<evidence type="ECO:0000259" key="8">
    <source>
        <dbReference type="PROSITE" id="PS51177"/>
    </source>
</evidence>
<dbReference type="eggNOG" id="KOG3310">
    <property type="taxonomic scope" value="Eukaryota"/>
</dbReference>
<dbReference type="Proteomes" id="UP000007014">
    <property type="component" value="Chromosome 12"/>
</dbReference>
<feature type="domain" description="Lumazine-binding" evidence="8">
    <location>
        <begin position="145"/>
        <end position="254"/>
    </location>
</feature>
<evidence type="ECO:0000256" key="3">
    <source>
        <dbReference type="ARBA" id="ARBA00012827"/>
    </source>
</evidence>
<evidence type="ECO:0000256" key="6">
    <source>
        <dbReference type="ARBA" id="ARBA00022679"/>
    </source>
</evidence>